<evidence type="ECO:0000256" key="1">
    <source>
        <dbReference type="SAM" id="MobiDB-lite"/>
    </source>
</evidence>
<dbReference type="EMBL" id="SGPK01000483">
    <property type="protein sequence ID" value="THH03220.1"/>
    <property type="molecule type" value="Genomic_DNA"/>
</dbReference>
<evidence type="ECO:0000313" key="3">
    <source>
        <dbReference type="Proteomes" id="UP000308199"/>
    </source>
</evidence>
<feature type="compositionally biased region" description="Polar residues" evidence="1">
    <location>
        <begin position="726"/>
        <end position="741"/>
    </location>
</feature>
<keyword evidence="3" id="KW-1185">Reference proteome</keyword>
<name>A0A4S4L1B9_9AGAM</name>
<feature type="compositionally biased region" description="Low complexity" evidence="1">
    <location>
        <begin position="421"/>
        <end position="440"/>
    </location>
</feature>
<dbReference type="AlphaFoldDB" id="A0A4S4L1B9"/>
<feature type="compositionally biased region" description="Low complexity" evidence="1">
    <location>
        <begin position="747"/>
        <end position="759"/>
    </location>
</feature>
<feature type="compositionally biased region" description="Low complexity" evidence="1">
    <location>
        <begin position="611"/>
        <end position="626"/>
    </location>
</feature>
<reference evidence="2 3" key="1">
    <citation type="submission" date="2019-02" db="EMBL/GenBank/DDBJ databases">
        <title>Genome sequencing of the rare red list fungi Phellinidium pouzarii.</title>
        <authorList>
            <person name="Buettner E."/>
            <person name="Kellner H."/>
        </authorList>
    </citation>
    <scope>NUCLEOTIDE SEQUENCE [LARGE SCALE GENOMIC DNA]</scope>
    <source>
        <strain evidence="2 3">DSM 108285</strain>
    </source>
</reference>
<feature type="region of interest" description="Disordered" evidence="1">
    <location>
        <begin position="541"/>
        <end position="630"/>
    </location>
</feature>
<feature type="region of interest" description="Disordered" evidence="1">
    <location>
        <begin position="190"/>
        <end position="214"/>
    </location>
</feature>
<feature type="region of interest" description="Disordered" evidence="1">
    <location>
        <begin position="420"/>
        <end position="440"/>
    </location>
</feature>
<accession>A0A4S4L1B9</accession>
<feature type="compositionally biased region" description="Low complexity" evidence="1">
    <location>
        <begin position="569"/>
        <end position="585"/>
    </location>
</feature>
<dbReference type="Proteomes" id="UP000308199">
    <property type="component" value="Unassembled WGS sequence"/>
</dbReference>
<gene>
    <name evidence="2" type="ORF">EW145_g6434</name>
</gene>
<feature type="region of interest" description="Disordered" evidence="1">
    <location>
        <begin position="692"/>
        <end position="759"/>
    </location>
</feature>
<organism evidence="2 3">
    <name type="scientific">Phellinidium pouzarii</name>
    <dbReference type="NCBI Taxonomy" id="167371"/>
    <lineage>
        <taxon>Eukaryota</taxon>
        <taxon>Fungi</taxon>
        <taxon>Dikarya</taxon>
        <taxon>Basidiomycota</taxon>
        <taxon>Agaricomycotina</taxon>
        <taxon>Agaricomycetes</taxon>
        <taxon>Hymenochaetales</taxon>
        <taxon>Hymenochaetaceae</taxon>
        <taxon>Phellinidium</taxon>
    </lineage>
</organism>
<protein>
    <submittedName>
        <fullName evidence="2">Uncharacterized protein</fullName>
    </submittedName>
</protein>
<dbReference type="OrthoDB" id="3265683at2759"/>
<proteinExistence type="predicted"/>
<comment type="caution">
    <text evidence="2">The sequence shown here is derived from an EMBL/GenBank/DDBJ whole genome shotgun (WGS) entry which is preliminary data.</text>
</comment>
<evidence type="ECO:0000313" key="2">
    <source>
        <dbReference type="EMBL" id="THH03220.1"/>
    </source>
</evidence>
<sequence>MKKLMLIPLINSHPSSSSVYLIMSTKQDTMKPLAPLPAYLSPRLMNDKNEHNDRNEHHLRLKTAGAGAGADLRWSEVVPPNTALTFAAMWDPEDGLVTFEGAALSACTSSEEHGKATTPKDADERSQVLTLDFANIMTSPNTAQDSMLYPYSRFAVSELSVPHHIASPTRRSSAGTGGFLDTFVRSQLQPQTQLQSAKKDTDHPHGPNFNPELSRKAIRSRFKDRLSPSHDSGLSGRLSSIGSGLYHAFRRDSAQIKARSFTRAERYKFLRRTAAKATDDCGEGKGFTNALKHAYDSDGGVAPKSKLGGLRGILVGSGRSRSDDGAHHSAKFRTVFASSESITNHNTVPLGTNLNHTPDHGDASNAWLGYFGNADSEGLDLELALKRDIGRLKSTFSWTTTSTSRYVDVAKALREIDTDSDTSLSSFASPSSCNAAPNAPQDANLSLGRPVTDADSEWLPIEVPVLTEPGLVVNRKLLKKSSKVEVNNPPLTMDAPLPPLPPSPSLPPLLPPVEDSNVLQYRICPQCRQLVVVEDLPDEDVRSDVNSKGKVRARSLSEDNSRQRGFGRPGVPRSSSSPASLPVLSGKANGRSNTASPEEVLSRGSYNHEWSSSPPTSSISHTRSSSAPGIGLAGRGVSAISATVGASSAKKTCQHMSDVLDVLRGVQSAMRSSTPVPGMPSVPMQKYRAATAVSPPTSFRPIPLSGRTSATLTRHQIRSPLLPTAFSRSPSPPQFSETSPLKRSRSHGGSTSRTQSLRLRTRSLQSISDVMHGLVSTSPTRPLRRILSSRSRLRRNSNVPNSYVEDDGAWVRVDMKSRLRAATKPAVDVDSGIHLVSDVDASPFGRSRSPMVSRVAA</sequence>